<dbReference type="EMBL" id="BPWL01000002">
    <property type="protein sequence ID" value="GJJ07273.1"/>
    <property type="molecule type" value="Genomic_DNA"/>
</dbReference>
<feature type="region of interest" description="Disordered" evidence="1">
    <location>
        <begin position="361"/>
        <end position="388"/>
    </location>
</feature>
<gene>
    <name evidence="2" type="ORF">Clacol_001473</name>
</gene>
<feature type="region of interest" description="Disordered" evidence="1">
    <location>
        <begin position="50"/>
        <end position="79"/>
    </location>
</feature>
<comment type="caution">
    <text evidence="2">The sequence shown here is derived from an EMBL/GenBank/DDBJ whole genome shotgun (WGS) entry which is preliminary data.</text>
</comment>
<proteinExistence type="predicted"/>
<protein>
    <submittedName>
        <fullName evidence="2">Uncharacterized protein</fullName>
    </submittedName>
</protein>
<accession>A0AAV5A3P5</accession>
<feature type="compositionally biased region" description="Basic and acidic residues" evidence="1">
    <location>
        <begin position="59"/>
        <end position="70"/>
    </location>
</feature>
<evidence type="ECO:0000313" key="2">
    <source>
        <dbReference type="EMBL" id="GJJ07273.1"/>
    </source>
</evidence>
<evidence type="ECO:0000313" key="3">
    <source>
        <dbReference type="Proteomes" id="UP001050691"/>
    </source>
</evidence>
<keyword evidence="3" id="KW-1185">Reference proteome</keyword>
<evidence type="ECO:0000256" key="1">
    <source>
        <dbReference type="SAM" id="MobiDB-lite"/>
    </source>
</evidence>
<organism evidence="2 3">
    <name type="scientific">Clathrus columnatus</name>
    <dbReference type="NCBI Taxonomy" id="1419009"/>
    <lineage>
        <taxon>Eukaryota</taxon>
        <taxon>Fungi</taxon>
        <taxon>Dikarya</taxon>
        <taxon>Basidiomycota</taxon>
        <taxon>Agaricomycotina</taxon>
        <taxon>Agaricomycetes</taxon>
        <taxon>Phallomycetidae</taxon>
        <taxon>Phallales</taxon>
        <taxon>Clathraceae</taxon>
        <taxon>Clathrus</taxon>
    </lineage>
</organism>
<reference evidence="2" key="1">
    <citation type="submission" date="2021-10" db="EMBL/GenBank/DDBJ databases">
        <title>De novo Genome Assembly of Clathrus columnatus (Basidiomycota, Fungi) Using Illumina and Nanopore Sequence Data.</title>
        <authorList>
            <person name="Ogiso-Tanaka E."/>
            <person name="Itagaki H."/>
            <person name="Hosoya T."/>
            <person name="Hosaka K."/>
        </authorList>
    </citation>
    <scope>NUCLEOTIDE SEQUENCE</scope>
    <source>
        <strain evidence="2">MO-923</strain>
    </source>
</reference>
<name>A0AAV5A3P5_9AGAM</name>
<dbReference type="Proteomes" id="UP001050691">
    <property type="component" value="Unassembled WGS sequence"/>
</dbReference>
<dbReference type="AlphaFoldDB" id="A0AAV5A3P5"/>
<sequence length="494" mass="55217">MIVPGQKNQGDPSSNLTLLTQEAPPAYEDLIRSQDVANFALTRTFDEKRRSTGSSTSLSEHEGQSIDARRVSSSGASAQLNPAKTARSLIGINKNSWFSWFSEKDTRKEVKQTIQSLIKDVVKDPTSPTAVCILQSCLEACLSKNLSFQNIISEKFIEGHCPIYWSIAKRTSSVAKTSEPNTAVTDVEIPDQQPDTEEVDDRIELLDILLSMPLNPTTRLEAYSACLLTSDNVLFQRLKKIPDEHANINTLGSSSISADELLLGEAPGDKIQVFDGNPDYGEFRVVWDIAHFHKRMRAIGSVNTQVVARHIWHLSFHILKKNVYYNTSTIKAGTWTISVSLLEPSSSSHLYAQLRIPEAESLEQKQKSQRKSSTSESEQTPGGWKSWNTKFGRKHMWNHVSKSNAGTNFSEIEPTGLKPPITLSLRTDSGTSDDHLEPVPLSALHTNPYPLQERRKSLLVALDKHQNGYSLQFELVGFNTHLYTLSEADLRTYY</sequence>